<dbReference type="AlphaFoldDB" id="A0A8H2ZPU9"/>
<evidence type="ECO:0000313" key="1">
    <source>
        <dbReference type="EMBL" id="CAD6446071.1"/>
    </source>
</evidence>
<dbReference type="OrthoDB" id="4062651at2759"/>
<gene>
    <name evidence="1" type="ORF">SCLTRI_LOCUS5784</name>
</gene>
<keyword evidence="2" id="KW-1185">Reference proteome</keyword>
<evidence type="ECO:0000313" key="2">
    <source>
        <dbReference type="Proteomes" id="UP000624404"/>
    </source>
</evidence>
<organism evidence="1 2">
    <name type="scientific">Sclerotinia trifoliorum</name>
    <dbReference type="NCBI Taxonomy" id="28548"/>
    <lineage>
        <taxon>Eukaryota</taxon>
        <taxon>Fungi</taxon>
        <taxon>Dikarya</taxon>
        <taxon>Ascomycota</taxon>
        <taxon>Pezizomycotina</taxon>
        <taxon>Leotiomycetes</taxon>
        <taxon>Helotiales</taxon>
        <taxon>Sclerotiniaceae</taxon>
        <taxon>Sclerotinia</taxon>
    </lineage>
</organism>
<dbReference type="EMBL" id="CAJHIA010000017">
    <property type="protein sequence ID" value="CAD6446071.1"/>
    <property type="molecule type" value="Genomic_DNA"/>
</dbReference>
<protein>
    <submittedName>
        <fullName evidence="1">293d571a-8051-450d-a62f-64e85deb0e90-CDS</fullName>
    </submittedName>
</protein>
<dbReference type="Proteomes" id="UP000624404">
    <property type="component" value="Unassembled WGS sequence"/>
</dbReference>
<accession>A0A8H2ZPU9</accession>
<reference evidence="1" key="1">
    <citation type="submission" date="2020-10" db="EMBL/GenBank/DDBJ databases">
        <authorList>
            <person name="Kusch S."/>
        </authorList>
    </citation>
    <scope>NUCLEOTIDE SEQUENCE</scope>
    <source>
        <strain evidence="1">SwB9</strain>
    </source>
</reference>
<comment type="caution">
    <text evidence="1">The sequence shown here is derived from an EMBL/GenBank/DDBJ whole genome shotgun (WGS) entry which is preliminary data.</text>
</comment>
<sequence>MPQVPVLTCERDNPMIKNSSIHSKSPIRTLLQCLAYYLIEHMTARQVLEVRIKGRFLLGNMLEEYTYEDSQSATNHWPEQTATSTGMQGNEHPKEHLKYYLTRELIPEKKEREERFLASSRITPTRQTAPLASFSINPISSAENFKFNSGPDASFNFEQQLCSSQLNNSNLSQPSNNAFDSSDSLCSENSL</sequence>
<name>A0A8H2ZPU9_9HELO</name>
<proteinExistence type="predicted"/>